<dbReference type="InterPro" id="IPR016158">
    <property type="entry name" value="Cullin_homology"/>
</dbReference>
<name>A0AAD5SJI6_9FUNG</name>
<organism evidence="9 10">
    <name type="scientific">Rhizophlyctis rosea</name>
    <dbReference type="NCBI Taxonomy" id="64517"/>
    <lineage>
        <taxon>Eukaryota</taxon>
        <taxon>Fungi</taxon>
        <taxon>Fungi incertae sedis</taxon>
        <taxon>Chytridiomycota</taxon>
        <taxon>Chytridiomycota incertae sedis</taxon>
        <taxon>Chytridiomycetes</taxon>
        <taxon>Rhizophlyctidales</taxon>
        <taxon>Rhizophlyctidaceae</taxon>
        <taxon>Rhizophlyctis</taxon>
    </lineage>
</organism>
<evidence type="ECO:0000313" key="10">
    <source>
        <dbReference type="Proteomes" id="UP001212841"/>
    </source>
</evidence>
<dbReference type="SMART" id="SM00182">
    <property type="entry name" value="CULLIN"/>
    <property type="match status" value="1"/>
</dbReference>
<evidence type="ECO:0000256" key="4">
    <source>
        <dbReference type="ARBA" id="ARBA00022786"/>
    </source>
</evidence>
<dbReference type="EMBL" id="JADGJD010000102">
    <property type="protein sequence ID" value="KAJ3054970.1"/>
    <property type="molecule type" value="Genomic_DNA"/>
</dbReference>
<evidence type="ECO:0000256" key="7">
    <source>
        <dbReference type="RuleBase" id="RU003829"/>
    </source>
</evidence>
<evidence type="ECO:0000256" key="1">
    <source>
        <dbReference type="ARBA" id="ARBA00004906"/>
    </source>
</evidence>
<dbReference type="Pfam" id="PF00888">
    <property type="entry name" value="Cullin"/>
    <property type="match status" value="1"/>
</dbReference>
<dbReference type="Pfam" id="PF26557">
    <property type="entry name" value="Cullin_AB"/>
    <property type="match status" value="1"/>
</dbReference>
<accession>A0AAD5SJI6</accession>
<gene>
    <name evidence="9" type="primary">CUL2</name>
    <name evidence="9" type="ORF">HK097_000195</name>
</gene>
<dbReference type="InterPro" id="IPR001373">
    <property type="entry name" value="Cullin_N"/>
</dbReference>
<evidence type="ECO:0000256" key="6">
    <source>
        <dbReference type="PROSITE-ProRule" id="PRU00330"/>
    </source>
</evidence>
<evidence type="ECO:0000256" key="5">
    <source>
        <dbReference type="ARBA" id="ARBA00022843"/>
    </source>
</evidence>
<comment type="caution">
    <text evidence="9">The sequence shown here is derived from an EMBL/GenBank/DDBJ whole genome shotgun (WGS) entry which is preliminary data.</text>
</comment>
<proteinExistence type="inferred from homology"/>
<reference evidence="9" key="1">
    <citation type="submission" date="2020-05" db="EMBL/GenBank/DDBJ databases">
        <title>Phylogenomic resolution of chytrid fungi.</title>
        <authorList>
            <person name="Stajich J.E."/>
            <person name="Amses K."/>
            <person name="Simmons R."/>
            <person name="Seto K."/>
            <person name="Myers J."/>
            <person name="Bonds A."/>
            <person name="Quandt C.A."/>
            <person name="Barry K."/>
            <person name="Liu P."/>
            <person name="Grigoriev I."/>
            <person name="Longcore J.E."/>
            <person name="James T.Y."/>
        </authorList>
    </citation>
    <scope>NUCLEOTIDE SEQUENCE</scope>
    <source>
        <strain evidence="9">JEL0318</strain>
    </source>
</reference>
<dbReference type="InterPro" id="IPR036388">
    <property type="entry name" value="WH-like_DNA-bd_sf"/>
</dbReference>
<dbReference type="InterPro" id="IPR059120">
    <property type="entry name" value="Cullin-like_AB"/>
</dbReference>
<dbReference type="Gene3D" id="3.30.230.130">
    <property type="entry name" value="Cullin, Chain C, Domain 2"/>
    <property type="match status" value="1"/>
</dbReference>
<dbReference type="GO" id="GO:0031625">
    <property type="term" value="F:ubiquitin protein ligase binding"/>
    <property type="evidence" value="ECO:0007669"/>
    <property type="project" value="InterPro"/>
</dbReference>
<dbReference type="SUPFAM" id="SSF75632">
    <property type="entry name" value="Cullin homology domain"/>
    <property type="match status" value="1"/>
</dbReference>
<dbReference type="FunFam" id="1.20.1310.10:FF:000019">
    <property type="entry name" value="Cullin 1"/>
    <property type="match status" value="1"/>
</dbReference>
<dbReference type="Proteomes" id="UP001212841">
    <property type="component" value="Unassembled WGS sequence"/>
</dbReference>
<keyword evidence="4" id="KW-0833">Ubl conjugation pathway</keyword>
<comment type="pathway">
    <text evidence="1">Protein modification; protein ubiquitination.</text>
</comment>
<dbReference type="InterPro" id="IPR016157">
    <property type="entry name" value="Cullin_CS"/>
</dbReference>
<dbReference type="InterPro" id="IPR036390">
    <property type="entry name" value="WH_DNA-bd_sf"/>
</dbReference>
<dbReference type="Gene3D" id="1.10.10.10">
    <property type="entry name" value="Winged helix-like DNA-binding domain superfamily/Winged helix DNA-binding domain"/>
    <property type="match status" value="1"/>
</dbReference>
<dbReference type="PROSITE" id="PS01256">
    <property type="entry name" value="CULLIN_1"/>
    <property type="match status" value="1"/>
</dbReference>
<dbReference type="GO" id="GO:0006511">
    <property type="term" value="P:ubiquitin-dependent protein catabolic process"/>
    <property type="evidence" value="ECO:0007669"/>
    <property type="project" value="InterPro"/>
</dbReference>
<dbReference type="InterPro" id="IPR019559">
    <property type="entry name" value="Cullin_neddylation_domain"/>
</dbReference>
<dbReference type="InterPro" id="IPR016159">
    <property type="entry name" value="Cullin_repeat-like_dom_sf"/>
</dbReference>
<dbReference type="SUPFAM" id="SSF46785">
    <property type="entry name" value="Winged helix' DNA-binding domain"/>
    <property type="match status" value="1"/>
</dbReference>
<evidence type="ECO:0000256" key="3">
    <source>
        <dbReference type="ARBA" id="ARBA00022499"/>
    </source>
</evidence>
<comment type="similarity">
    <text evidence="2 6 7">Belongs to the cullin family.</text>
</comment>
<dbReference type="Gene3D" id="1.20.1310.10">
    <property type="entry name" value="Cullin Repeats"/>
    <property type="match status" value="2"/>
</dbReference>
<feature type="domain" description="Cullin family profile" evidence="8">
    <location>
        <begin position="126"/>
        <end position="358"/>
    </location>
</feature>
<dbReference type="InterPro" id="IPR045093">
    <property type="entry name" value="Cullin"/>
</dbReference>
<dbReference type="FunFam" id="1.10.10.10:FF:000014">
    <property type="entry name" value="Cullin 1"/>
    <property type="match status" value="1"/>
</dbReference>
<dbReference type="PANTHER" id="PTHR11932">
    <property type="entry name" value="CULLIN"/>
    <property type="match status" value="1"/>
</dbReference>
<protein>
    <submittedName>
        <fullName evidence="9">Cullin-2</fullName>
    </submittedName>
</protein>
<dbReference type="GO" id="GO:0005634">
    <property type="term" value="C:nucleus"/>
    <property type="evidence" value="ECO:0007669"/>
    <property type="project" value="UniProtKB-ARBA"/>
</dbReference>
<dbReference type="InterPro" id="IPR036317">
    <property type="entry name" value="Cullin_homology_sf"/>
</dbReference>
<keyword evidence="10" id="KW-1185">Reference proteome</keyword>
<dbReference type="PROSITE" id="PS50069">
    <property type="entry name" value="CULLIN_2"/>
    <property type="match status" value="1"/>
</dbReference>
<evidence type="ECO:0000313" key="9">
    <source>
        <dbReference type="EMBL" id="KAJ3054970.1"/>
    </source>
</evidence>
<keyword evidence="3" id="KW-1017">Isopeptide bond</keyword>
<evidence type="ECO:0000256" key="2">
    <source>
        <dbReference type="ARBA" id="ARBA00006019"/>
    </source>
</evidence>
<dbReference type="Pfam" id="PF10557">
    <property type="entry name" value="Cullin_Nedd8"/>
    <property type="match status" value="1"/>
</dbReference>
<dbReference type="SMART" id="SM00884">
    <property type="entry name" value="Cullin_Nedd8"/>
    <property type="match status" value="1"/>
</dbReference>
<sequence length="481" mass="54558">MKESESQYIAAHRQKIHAEFEDMIEKERLQDCNMAYSLLSRIPDGVVALLQIYEKFIANKGRDIVVKAGNTVLKDPRDFVEALMALHAKYDTFCTKVFNADTAFTAAVDKAFTTIINSNSGTPSVNCSEILARYCDVLLKKGTKALAADVDAEEKLARVIILFKYISDKDVFQKFYARALAKRLINGTSASDEAESNMISRLKAACGVEYTSRLQRMFTDIALSTELTGDFKEFVDKASLNVGGVDTSVMVLTQGSWPLTGLSGTEFQLPVELEKSVAHFTTFYTKHYNGRKLNWLYHLSRADVRLTFCDKRYELNVSLHQLGTLLLFNGPPTLSLKDIREATKLNDADIQRIFKTFLDIKLMSQSGTGDETQFTLNEKFTSKRIKIKVSAALQMDTPQETDATRKAIDDDRKLYIQAAIVRVMKSRKELSHTHLMQEVIDQSKSRFAPSVAMIKKCIEQLIEKQYLDRSEQHRDRYVYIS</sequence>
<dbReference type="GO" id="GO:0031461">
    <property type="term" value="C:cullin-RING ubiquitin ligase complex"/>
    <property type="evidence" value="ECO:0007669"/>
    <property type="project" value="InterPro"/>
</dbReference>
<keyword evidence="5" id="KW-0832">Ubl conjugation</keyword>
<dbReference type="FunFam" id="1.20.1310.10:FF:000012">
    <property type="entry name" value="Cullin 2"/>
    <property type="match status" value="1"/>
</dbReference>
<dbReference type="AlphaFoldDB" id="A0AAD5SJI6"/>
<dbReference type="SUPFAM" id="SSF74788">
    <property type="entry name" value="Cullin repeat-like"/>
    <property type="match status" value="1"/>
</dbReference>
<evidence type="ECO:0000259" key="8">
    <source>
        <dbReference type="PROSITE" id="PS50069"/>
    </source>
</evidence>